<protein>
    <submittedName>
        <fullName evidence="2">Uncharacterized protein</fullName>
    </submittedName>
</protein>
<organism evidence="2 3">
    <name type="scientific">Penicillium vulpinum</name>
    <dbReference type="NCBI Taxonomy" id="29845"/>
    <lineage>
        <taxon>Eukaryota</taxon>
        <taxon>Fungi</taxon>
        <taxon>Dikarya</taxon>
        <taxon>Ascomycota</taxon>
        <taxon>Pezizomycotina</taxon>
        <taxon>Eurotiomycetes</taxon>
        <taxon>Eurotiomycetidae</taxon>
        <taxon>Eurotiales</taxon>
        <taxon>Aspergillaceae</taxon>
        <taxon>Penicillium</taxon>
    </lineage>
</organism>
<feature type="compositionally biased region" description="Basic and acidic residues" evidence="1">
    <location>
        <begin position="22"/>
        <end position="31"/>
    </location>
</feature>
<proteinExistence type="predicted"/>
<dbReference type="AlphaFoldDB" id="A0A1V6SDE3"/>
<name>A0A1V6SDE3_9EURO</name>
<evidence type="ECO:0000256" key="1">
    <source>
        <dbReference type="SAM" id="MobiDB-lite"/>
    </source>
</evidence>
<dbReference type="EMBL" id="MDYP01000001">
    <property type="protein sequence ID" value="OQE12045.1"/>
    <property type="molecule type" value="Genomic_DNA"/>
</dbReference>
<feature type="region of interest" description="Disordered" evidence="1">
    <location>
        <begin position="1"/>
        <end position="31"/>
    </location>
</feature>
<gene>
    <name evidence="2" type="ORF">PENVUL_c001G02876</name>
</gene>
<dbReference type="Proteomes" id="UP000191518">
    <property type="component" value="Unassembled WGS sequence"/>
</dbReference>
<sequence length="41" mass="4466">MATKLAEGQDAQVSAPSPNSEPRSEILDLEKEERDLAVLAR</sequence>
<feature type="compositionally biased region" description="Polar residues" evidence="1">
    <location>
        <begin position="11"/>
        <end position="21"/>
    </location>
</feature>
<comment type="caution">
    <text evidence="2">The sequence shown here is derived from an EMBL/GenBank/DDBJ whole genome shotgun (WGS) entry which is preliminary data.</text>
</comment>
<keyword evidence="3" id="KW-1185">Reference proteome</keyword>
<reference evidence="3" key="1">
    <citation type="journal article" date="2017" name="Nat. Microbiol.">
        <title>Global analysis of biosynthetic gene clusters reveals vast potential of secondary metabolite production in Penicillium species.</title>
        <authorList>
            <person name="Nielsen J.C."/>
            <person name="Grijseels S."/>
            <person name="Prigent S."/>
            <person name="Ji B."/>
            <person name="Dainat J."/>
            <person name="Nielsen K.F."/>
            <person name="Frisvad J.C."/>
            <person name="Workman M."/>
            <person name="Nielsen J."/>
        </authorList>
    </citation>
    <scope>NUCLEOTIDE SEQUENCE [LARGE SCALE GENOMIC DNA]</scope>
    <source>
        <strain evidence="3">IBT 29486</strain>
    </source>
</reference>
<evidence type="ECO:0000313" key="3">
    <source>
        <dbReference type="Proteomes" id="UP000191518"/>
    </source>
</evidence>
<accession>A0A1V6SDE3</accession>
<evidence type="ECO:0000313" key="2">
    <source>
        <dbReference type="EMBL" id="OQE12045.1"/>
    </source>
</evidence>